<keyword evidence="2" id="KW-1185">Reference proteome</keyword>
<accession>A0A821UGF7</accession>
<dbReference type="AlphaFoldDB" id="A0A821UGF7"/>
<dbReference type="Proteomes" id="UP000663880">
    <property type="component" value="Unassembled WGS sequence"/>
</dbReference>
<evidence type="ECO:0000313" key="1">
    <source>
        <dbReference type="EMBL" id="CAF4889613.1"/>
    </source>
</evidence>
<evidence type="ECO:0000313" key="2">
    <source>
        <dbReference type="Proteomes" id="UP000663880"/>
    </source>
</evidence>
<reference evidence="1" key="1">
    <citation type="submission" date="2021-02" db="EMBL/GenBank/DDBJ databases">
        <authorList>
            <person name="Steward A R."/>
        </authorList>
    </citation>
    <scope>NUCLEOTIDE SEQUENCE</scope>
</reference>
<organism evidence="1 2">
    <name type="scientific">Pieris macdunnoughi</name>
    <dbReference type="NCBI Taxonomy" id="345717"/>
    <lineage>
        <taxon>Eukaryota</taxon>
        <taxon>Metazoa</taxon>
        <taxon>Ecdysozoa</taxon>
        <taxon>Arthropoda</taxon>
        <taxon>Hexapoda</taxon>
        <taxon>Insecta</taxon>
        <taxon>Pterygota</taxon>
        <taxon>Neoptera</taxon>
        <taxon>Endopterygota</taxon>
        <taxon>Lepidoptera</taxon>
        <taxon>Glossata</taxon>
        <taxon>Ditrysia</taxon>
        <taxon>Papilionoidea</taxon>
        <taxon>Pieridae</taxon>
        <taxon>Pierinae</taxon>
        <taxon>Pieris</taxon>
    </lineage>
</organism>
<dbReference type="OrthoDB" id="6159421at2759"/>
<proteinExistence type="predicted"/>
<protein>
    <submittedName>
        <fullName evidence="1">Uncharacterized protein</fullName>
    </submittedName>
</protein>
<comment type="caution">
    <text evidence="1">The sequence shown here is derived from an EMBL/GenBank/DDBJ whole genome shotgun (WGS) entry which is preliminary data.</text>
</comment>
<name>A0A821UGF7_9NEOP</name>
<gene>
    <name evidence="1" type="ORF">PMACD_LOCUS10340</name>
</gene>
<dbReference type="EMBL" id="CAJOBZ010000031">
    <property type="protein sequence ID" value="CAF4889613.1"/>
    <property type="molecule type" value="Genomic_DNA"/>
</dbReference>
<sequence length="120" mass="14048">MEPTTELYLEFLNIVLPYFVDLNKEMLSESPKLYLLYEKIFVTYKTILECFMMPEYLELTEQEKSDIQVHDKAEALETKILVLDFEKTENHLLLEDIYLGGNVAALIIKNRSSIHPDKTS</sequence>